<dbReference type="Proteomes" id="UP000001258">
    <property type="component" value="Chromosome"/>
</dbReference>
<dbReference type="InterPro" id="IPR006668">
    <property type="entry name" value="Mg_transptr_MgtE_intracell_dom"/>
</dbReference>
<keyword evidence="5" id="KW-1185">Reference proteome</keyword>
<evidence type="ECO:0000256" key="1">
    <source>
        <dbReference type="SAM" id="Coils"/>
    </source>
</evidence>
<evidence type="ECO:0000256" key="2">
    <source>
        <dbReference type="SAM" id="Phobius"/>
    </source>
</evidence>
<gene>
    <name evidence="4" type="ordered locus">BH2453</name>
</gene>
<feature type="transmembrane region" description="Helical" evidence="2">
    <location>
        <begin position="12"/>
        <end position="36"/>
    </location>
</feature>
<protein>
    <submittedName>
        <fullName evidence="4">BH2453 protein</fullName>
    </submittedName>
</protein>
<dbReference type="AlphaFoldDB" id="Q9KA37"/>
<dbReference type="HOGENOM" id="CLU_111962_1_1_9"/>
<evidence type="ECO:0000313" key="5">
    <source>
        <dbReference type="Proteomes" id="UP000001258"/>
    </source>
</evidence>
<dbReference type="OrthoDB" id="1724615at2"/>
<dbReference type="Pfam" id="PF03448">
    <property type="entry name" value="MgtE_N"/>
    <property type="match status" value="1"/>
</dbReference>
<evidence type="ECO:0000313" key="4">
    <source>
        <dbReference type="EMBL" id="BAB06172.1"/>
    </source>
</evidence>
<dbReference type="PIR" id="E83956">
    <property type="entry name" value="E83956"/>
</dbReference>
<sequence length="189" mass="21198">MGKKEKGTSKFQFILFLIVIPIIFAGLLFSGIAYLLGYNVVQEAKEIGANLPVVGNYIQTAEEEEREELIAELEEQLASQQAELDRLERELRETTEELKQAEDEKALLEQREEVEEGVAEQTNNRVKELAKTYESMSPKNAAAILEEVDIEEAVIHMSLLSTDSRAAILGKMDPEKAATIMTRLNDPQS</sequence>
<name>Q9KA37_HALH5</name>
<accession>Q9KA37</accession>
<dbReference type="InterPro" id="IPR038076">
    <property type="entry name" value="MgtE_N_sf"/>
</dbReference>
<organism evidence="4 5">
    <name type="scientific">Halalkalibacterium halodurans (strain ATCC BAA-125 / DSM 18197 / FERM 7344 / JCM 9153 / C-125)</name>
    <name type="common">Bacillus halodurans</name>
    <dbReference type="NCBI Taxonomy" id="272558"/>
    <lineage>
        <taxon>Bacteria</taxon>
        <taxon>Bacillati</taxon>
        <taxon>Bacillota</taxon>
        <taxon>Bacilli</taxon>
        <taxon>Bacillales</taxon>
        <taxon>Bacillaceae</taxon>
        <taxon>Halalkalibacterium (ex Joshi et al. 2022)</taxon>
    </lineage>
</organism>
<keyword evidence="1" id="KW-0175">Coiled coil</keyword>
<dbReference type="eggNOG" id="COG3334">
    <property type="taxonomic scope" value="Bacteria"/>
</dbReference>
<dbReference type="STRING" id="272558.gene:10728351"/>
<proteinExistence type="predicted"/>
<reference evidence="4 5" key="1">
    <citation type="journal article" date="2000" name="Nucleic Acids Res.">
        <title>Complete genome sequence of the alkaliphilic bacterium Bacillus halodurans and genomic sequence comparison with Bacillus subtilis.</title>
        <authorList>
            <person name="Takami H."/>
            <person name="Nakasone K."/>
            <person name="Takaki Y."/>
            <person name="Maeno G."/>
            <person name="Sasaki R."/>
            <person name="Masui N."/>
            <person name="Fuji F."/>
            <person name="Hirama C."/>
            <person name="Nakamura Y."/>
            <person name="Ogasawara N."/>
            <person name="Kuhara S."/>
            <person name="Horikoshi K."/>
        </authorList>
    </citation>
    <scope>NUCLEOTIDE SEQUENCE [LARGE SCALE GENOMIC DNA]</scope>
    <source>
        <strain evidence="5">ATCC BAA-125 / DSM 18197 / FERM 7344 / JCM 9153 / C-125</strain>
    </source>
</reference>
<dbReference type="SUPFAM" id="SSF158791">
    <property type="entry name" value="MgtE N-terminal domain-like"/>
    <property type="match status" value="1"/>
</dbReference>
<feature type="coiled-coil region" evidence="1">
    <location>
        <begin position="59"/>
        <end position="124"/>
    </location>
</feature>
<feature type="domain" description="Magnesium transporter MgtE intracellular" evidence="3">
    <location>
        <begin position="127"/>
        <end position="185"/>
    </location>
</feature>
<keyword evidence="2" id="KW-1133">Transmembrane helix</keyword>
<keyword evidence="2" id="KW-0812">Transmembrane</keyword>
<dbReference type="Gene3D" id="1.25.60.10">
    <property type="entry name" value="MgtE N-terminal domain-like"/>
    <property type="match status" value="1"/>
</dbReference>
<dbReference type="EMBL" id="BA000004">
    <property type="protein sequence ID" value="BAB06172.1"/>
    <property type="molecule type" value="Genomic_DNA"/>
</dbReference>
<dbReference type="KEGG" id="bha:BH2453"/>
<evidence type="ECO:0000259" key="3">
    <source>
        <dbReference type="Pfam" id="PF03448"/>
    </source>
</evidence>
<keyword evidence="2" id="KW-0472">Membrane</keyword>
<dbReference type="RefSeq" id="WP_010898606.1">
    <property type="nucleotide sequence ID" value="NC_002570.2"/>
</dbReference>